<organism evidence="2 3">
    <name type="scientific">Dunaliella salina</name>
    <name type="common">Green alga</name>
    <name type="synonym">Protococcus salinus</name>
    <dbReference type="NCBI Taxonomy" id="3046"/>
    <lineage>
        <taxon>Eukaryota</taxon>
        <taxon>Viridiplantae</taxon>
        <taxon>Chlorophyta</taxon>
        <taxon>core chlorophytes</taxon>
        <taxon>Chlorophyceae</taxon>
        <taxon>CS clade</taxon>
        <taxon>Chlamydomonadales</taxon>
        <taxon>Dunaliellaceae</taxon>
        <taxon>Dunaliella</taxon>
    </lineage>
</organism>
<feature type="compositionally biased region" description="Gly residues" evidence="1">
    <location>
        <begin position="72"/>
        <end position="81"/>
    </location>
</feature>
<feature type="region of interest" description="Disordered" evidence="1">
    <location>
        <begin position="39"/>
        <end position="106"/>
    </location>
</feature>
<keyword evidence="3" id="KW-1185">Reference proteome</keyword>
<feature type="compositionally biased region" description="Low complexity" evidence="1">
    <location>
        <begin position="82"/>
        <end position="98"/>
    </location>
</feature>
<proteinExistence type="predicted"/>
<reference evidence="2" key="1">
    <citation type="submission" date="2017-08" db="EMBL/GenBank/DDBJ databases">
        <authorList>
            <person name="Polle J.E."/>
            <person name="Barry K."/>
            <person name="Cushman J."/>
            <person name="Schmutz J."/>
            <person name="Tran D."/>
            <person name="Hathwaick L.T."/>
            <person name="Yim W.C."/>
            <person name="Jenkins J."/>
            <person name="Mckie-Krisberg Z.M."/>
            <person name="Prochnik S."/>
            <person name="Lindquist E."/>
            <person name="Dockter R.B."/>
            <person name="Adam C."/>
            <person name="Molina H."/>
            <person name="Bunkerborg J."/>
            <person name="Jin E."/>
            <person name="Buchheim M."/>
            <person name="Magnuson J."/>
        </authorList>
    </citation>
    <scope>NUCLEOTIDE SEQUENCE</scope>
    <source>
        <strain evidence="2">CCAP 19/18</strain>
    </source>
</reference>
<feature type="non-terminal residue" evidence="2">
    <location>
        <position position="106"/>
    </location>
</feature>
<gene>
    <name evidence="2" type="ORF">DUNSADRAFT_5958</name>
</gene>
<dbReference type="Proteomes" id="UP000815325">
    <property type="component" value="Unassembled WGS sequence"/>
</dbReference>
<name>A0ABQ7FU12_DUNSA</name>
<dbReference type="EMBL" id="MU071693">
    <property type="protein sequence ID" value="KAF5825915.1"/>
    <property type="molecule type" value="Genomic_DNA"/>
</dbReference>
<feature type="compositionally biased region" description="Low complexity" evidence="1">
    <location>
        <begin position="51"/>
        <end position="67"/>
    </location>
</feature>
<comment type="caution">
    <text evidence="2">The sequence shown here is derived from an EMBL/GenBank/DDBJ whole genome shotgun (WGS) entry which is preliminary data.</text>
</comment>
<sequence length="106" mass="10274">IEATWNDKAPKNIKSTLYLDITFALVSRTPKNKYALRAAPGVVPLPDEVKPSGGKPSGAAAADANGAPPGPTSGGASGGAGPSSLAARKATAATAAGPKPKDAAGP</sequence>
<evidence type="ECO:0008006" key="4">
    <source>
        <dbReference type="Google" id="ProtNLM"/>
    </source>
</evidence>
<protein>
    <recommendedName>
        <fullName evidence="4">Encoded protein</fullName>
    </recommendedName>
</protein>
<accession>A0ABQ7FU12</accession>
<evidence type="ECO:0000256" key="1">
    <source>
        <dbReference type="SAM" id="MobiDB-lite"/>
    </source>
</evidence>
<evidence type="ECO:0000313" key="3">
    <source>
        <dbReference type="Proteomes" id="UP000815325"/>
    </source>
</evidence>
<feature type="non-terminal residue" evidence="2">
    <location>
        <position position="1"/>
    </location>
</feature>
<evidence type="ECO:0000313" key="2">
    <source>
        <dbReference type="EMBL" id="KAF5825915.1"/>
    </source>
</evidence>